<dbReference type="EMBL" id="KK198759">
    <property type="protein sequence ID" value="KCW64670.1"/>
    <property type="molecule type" value="Genomic_DNA"/>
</dbReference>
<evidence type="ECO:0000313" key="1">
    <source>
        <dbReference type="EMBL" id="KCW64670.1"/>
    </source>
</evidence>
<dbReference type="Gramene" id="KCW64670">
    <property type="protein sequence ID" value="KCW64670"/>
    <property type="gene ID" value="EUGRSUZ_G02255"/>
</dbReference>
<reference evidence="1" key="1">
    <citation type="submission" date="2013-07" db="EMBL/GenBank/DDBJ databases">
        <title>The genome of Eucalyptus grandis.</title>
        <authorList>
            <person name="Schmutz J."/>
            <person name="Hayes R."/>
            <person name="Myburg A."/>
            <person name="Tuskan G."/>
            <person name="Grattapaglia D."/>
            <person name="Rokhsar D.S."/>
        </authorList>
    </citation>
    <scope>NUCLEOTIDE SEQUENCE</scope>
    <source>
        <tissue evidence="1">Leaf extractions</tissue>
    </source>
</reference>
<sequence>MFWLKYSLQKSKETWHTIHLRNKGISPNIAYLMEIAELSLMESIMQNMHEQTYMEKALHFTFSSLSSVL</sequence>
<dbReference type="InParanoid" id="A0A059BG59"/>
<accession>A0A059BG59</accession>
<protein>
    <submittedName>
        <fullName evidence="1">Uncharacterized protein</fullName>
    </submittedName>
</protein>
<name>A0A059BG59_EUCGR</name>
<proteinExistence type="predicted"/>
<organism evidence="1">
    <name type="scientific">Eucalyptus grandis</name>
    <name type="common">Flooded gum</name>
    <dbReference type="NCBI Taxonomy" id="71139"/>
    <lineage>
        <taxon>Eukaryota</taxon>
        <taxon>Viridiplantae</taxon>
        <taxon>Streptophyta</taxon>
        <taxon>Embryophyta</taxon>
        <taxon>Tracheophyta</taxon>
        <taxon>Spermatophyta</taxon>
        <taxon>Magnoliopsida</taxon>
        <taxon>eudicotyledons</taxon>
        <taxon>Gunneridae</taxon>
        <taxon>Pentapetalae</taxon>
        <taxon>rosids</taxon>
        <taxon>malvids</taxon>
        <taxon>Myrtales</taxon>
        <taxon>Myrtaceae</taxon>
        <taxon>Myrtoideae</taxon>
        <taxon>Eucalypteae</taxon>
        <taxon>Eucalyptus</taxon>
    </lineage>
</organism>
<dbReference type="AlphaFoldDB" id="A0A059BG59"/>
<gene>
    <name evidence="1" type="ORF">EUGRSUZ_G02255</name>
</gene>